<proteinExistence type="predicted"/>
<dbReference type="RefSeq" id="WP_010768280.1">
    <property type="nucleotide sequence ID" value="NZ_ASWE01000003.1"/>
</dbReference>
<dbReference type="InterPro" id="IPR006059">
    <property type="entry name" value="SBP"/>
</dbReference>
<feature type="signal peptide" evidence="6">
    <location>
        <begin position="1"/>
        <end position="21"/>
    </location>
</feature>
<keyword evidence="1" id="KW-1003">Cell membrane</keyword>
<name>R3W976_9ENTE</name>
<dbReference type="OrthoDB" id="2060074at2"/>
<dbReference type="eggNOG" id="COG1653">
    <property type="taxonomic scope" value="Bacteria"/>
</dbReference>
<feature type="chain" id="PRO_5038497147" description="Extracellular solute-binding protein" evidence="6">
    <location>
        <begin position="22"/>
        <end position="436"/>
    </location>
</feature>
<reference evidence="7 8" key="1">
    <citation type="submission" date="2013-02" db="EMBL/GenBank/DDBJ databases">
        <title>The Genome Sequence of Enterococcus phoeniculicola BAA-412.</title>
        <authorList>
            <consortium name="The Broad Institute Genome Sequencing Platform"/>
            <consortium name="The Broad Institute Genome Sequencing Center for Infectious Disease"/>
            <person name="Earl A.M."/>
            <person name="Gilmore M.S."/>
            <person name="Lebreton F."/>
            <person name="Walker B."/>
            <person name="Young S.K."/>
            <person name="Zeng Q."/>
            <person name="Gargeya S."/>
            <person name="Fitzgerald M."/>
            <person name="Haas B."/>
            <person name="Abouelleil A."/>
            <person name="Alvarado L."/>
            <person name="Arachchi H.M."/>
            <person name="Berlin A.M."/>
            <person name="Chapman S.B."/>
            <person name="Dewar J."/>
            <person name="Goldberg J."/>
            <person name="Griggs A."/>
            <person name="Gujja S."/>
            <person name="Hansen M."/>
            <person name="Howarth C."/>
            <person name="Imamovic A."/>
            <person name="Larimer J."/>
            <person name="McCowan C."/>
            <person name="Murphy C."/>
            <person name="Neiman D."/>
            <person name="Pearson M."/>
            <person name="Priest M."/>
            <person name="Roberts A."/>
            <person name="Saif S."/>
            <person name="Shea T."/>
            <person name="Sisk P."/>
            <person name="Sykes S."/>
            <person name="Wortman J."/>
            <person name="Nusbaum C."/>
            <person name="Birren B."/>
        </authorList>
    </citation>
    <scope>NUCLEOTIDE SEQUENCE [LARGE SCALE GENOMIC DNA]</scope>
    <source>
        <strain evidence="7 8">ATCC BAA-412</strain>
    </source>
</reference>
<dbReference type="PANTHER" id="PTHR43649">
    <property type="entry name" value="ARABINOSE-BINDING PROTEIN-RELATED"/>
    <property type="match status" value="1"/>
</dbReference>
<evidence type="ECO:0000256" key="6">
    <source>
        <dbReference type="SAM" id="SignalP"/>
    </source>
</evidence>
<dbReference type="Proteomes" id="UP000013785">
    <property type="component" value="Unassembled WGS sequence"/>
</dbReference>
<evidence type="ECO:0000313" key="8">
    <source>
        <dbReference type="Proteomes" id="UP000013785"/>
    </source>
</evidence>
<dbReference type="SUPFAM" id="SSF53850">
    <property type="entry name" value="Periplasmic binding protein-like II"/>
    <property type="match status" value="1"/>
</dbReference>
<evidence type="ECO:0000256" key="2">
    <source>
        <dbReference type="ARBA" id="ARBA00022729"/>
    </source>
</evidence>
<dbReference type="Pfam" id="PF01547">
    <property type="entry name" value="SBP_bac_1"/>
    <property type="match status" value="1"/>
</dbReference>
<organism evidence="7 8">
    <name type="scientific">Enterococcus phoeniculicola ATCC BAA-412</name>
    <dbReference type="NCBI Taxonomy" id="1158610"/>
    <lineage>
        <taxon>Bacteria</taxon>
        <taxon>Bacillati</taxon>
        <taxon>Bacillota</taxon>
        <taxon>Bacilli</taxon>
        <taxon>Lactobacillales</taxon>
        <taxon>Enterococcaceae</taxon>
        <taxon>Enterococcus</taxon>
    </lineage>
</organism>
<keyword evidence="5" id="KW-0449">Lipoprotein</keyword>
<evidence type="ECO:0000256" key="4">
    <source>
        <dbReference type="ARBA" id="ARBA00023139"/>
    </source>
</evidence>
<dbReference type="STRING" id="154621.RV11_GL000242"/>
<dbReference type="PATRIC" id="fig|1158610.3.peg.1604"/>
<dbReference type="AlphaFoldDB" id="R3W976"/>
<accession>R3W976</accession>
<evidence type="ECO:0000256" key="3">
    <source>
        <dbReference type="ARBA" id="ARBA00023136"/>
    </source>
</evidence>
<keyword evidence="4" id="KW-0564">Palmitate</keyword>
<dbReference type="PROSITE" id="PS51257">
    <property type="entry name" value="PROKAR_LIPOPROTEIN"/>
    <property type="match status" value="1"/>
</dbReference>
<sequence>MKKKSILSLLGLSAASLFVLGACGKSDDSAKTDKDGKETITFINHKTDWEGNGKWDNYMKEFNKKYPDIKVEIQTITDYAGQMKTRMNSDEYGDLLMLPGDIQPQEFATFFEPLGEKEELAKTYMGLNDRSYDGVSYGIPTQMNATGMVVNKKVFEEAGITEFPKTTEEFVAALKTIKEKNPDITPLYTNYAAGWTLSNWDFVRPGASGDKDFTNKMTTDTAPFEEGKVMNEIYKTLYDVSKDGLIEADPTTTDWEQSKVDMANGKIGVMVLGSWAVPQIQEVNPDTADDITFQAFPMTASDGKQYMGVGGDYNLAINVHSKNKEAARKLLDWLVNESDYAVDNGGLPAVIGGNYPTALKSSQEAGVELIEENPAPAGKESLFSDINNESELGIGTTDAEKQRIIDAATGNTKESFEAIMKDFNKRWSDAIKSVGE</sequence>
<dbReference type="HOGENOM" id="CLU_049575_0_0_9"/>
<gene>
    <name evidence="7" type="ORF">UC3_01617</name>
</gene>
<dbReference type="InterPro" id="IPR050490">
    <property type="entry name" value="Bact_solute-bd_prot1"/>
</dbReference>
<protein>
    <recommendedName>
        <fullName evidence="9">Extracellular solute-binding protein</fullName>
    </recommendedName>
</protein>
<evidence type="ECO:0008006" key="9">
    <source>
        <dbReference type="Google" id="ProtNLM"/>
    </source>
</evidence>
<dbReference type="PANTHER" id="PTHR43649:SF33">
    <property type="entry name" value="POLYGALACTURONAN_RHAMNOGALACTURONAN-BINDING PROTEIN YTCQ"/>
    <property type="match status" value="1"/>
</dbReference>
<dbReference type="EMBL" id="AJAT01000014">
    <property type="protein sequence ID" value="EOL43987.1"/>
    <property type="molecule type" value="Genomic_DNA"/>
</dbReference>
<evidence type="ECO:0000256" key="1">
    <source>
        <dbReference type="ARBA" id="ARBA00022475"/>
    </source>
</evidence>
<keyword evidence="3" id="KW-0472">Membrane</keyword>
<dbReference type="Gene3D" id="3.40.190.10">
    <property type="entry name" value="Periplasmic binding protein-like II"/>
    <property type="match status" value="2"/>
</dbReference>
<evidence type="ECO:0000256" key="5">
    <source>
        <dbReference type="ARBA" id="ARBA00023288"/>
    </source>
</evidence>
<keyword evidence="2 6" id="KW-0732">Signal</keyword>
<comment type="caution">
    <text evidence="7">The sequence shown here is derived from an EMBL/GenBank/DDBJ whole genome shotgun (WGS) entry which is preliminary data.</text>
</comment>
<evidence type="ECO:0000313" key="7">
    <source>
        <dbReference type="EMBL" id="EOL43987.1"/>
    </source>
</evidence>
<keyword evidence="8" id="KW-1185">Reference proteome</keyword>